<evidence type="ECO:0000313" key="4">
    <source>
        <dbReference type="EMBL" id="SMX45451.1"/>
    </source>
</evidence>
<dbReference type="PANTHER" id="PTHR30023:SF0">
    <property type="entry name" value="PENICILLIN-SENSITIVE CARBOXYPEPTIDASE A"/>
    <property type="match status" value="1"/>
</dbReference>
<dbReference type="OrthoDB" id="5372081at2"/>
<dbReference type="GO" id="GO:0009002">
    <property type="term" value="F:serine-type D-Ala-D-Ala carboxypeptidase activity"/>
    <property type="evidence" value="ECO:0007669"/>
    <property type="project" value="UniProtKB-EC"/>
</dbReference>
<accession>A0A238KS71</accession>
<evidence type="ECO:0000256" key="3">
    <source>
        <dbReference type="SAM" id="SignalP"/>
    </source>
</evidence>
<proteinExistence type="inferred from homology"/>
<dbReference type="GO" id="GO:0000270">
    <property type="term" value="P:peptidoglycan metabolic process"/>
    <property type="evidence" value="ECO:0007669"/>
    <property type="project" value="TreeGrafter"/>
</dbReference>
<dbReference type="PANTHER" id="PTHR30023">
    <property type="entry name" value="D-ALANYL-D-ALANINE CARBOXYPEPTIDASE"/>
    <property type="match status" value="1"/>
</dbReference>
<dbReference type="EMBL" id="FXYD01000008">
    <property type="protein sequence ID" value="SMX45451.1"/>
    <property type="molecule type" value="Genomic_DNA"/>
</dbReference>
<feature type="signal peptide" evidence="3">
    <location>
        <begin position="1"/>
        <end position="24"/>
    </location>
</feature>
<keyword evidence="4" id="KW-0121">Carboxypeptidase</keyword>
<dbReference type="GO" id="GO:0006508">
    <property type="term" value="P:proteolysis"/>
    <property type="evidence" value="ECO:0007669"/>
    <property type="project" value="InterPro"/>
</dbReference>
<dbReference type="Gene3D" id="3.50.80.20">
    <property type="entry name" value="D-Ala-D-Ala carboxypeptidase C, peptidase S13"/>
    <property type="match status" value="1"/>
</dbReference>
<reference evidence="5" key="1">
    <citation type="submission" date="2017-05" db="EMBL/GenBank/DDBJ databases">
        <authorList>
            <person name="Rodrigo-Torres L."/>
            <person name="Arahal R. D."/>
            <person name="Lucena T."/>
        </authorList>
    </citation>
    <scope>NUCLEOTIDE SEQUENCE [LARGE SCALE GENOMIC DNA]</scope>
    <source>
        <strain evidence="5">CECT 8868</strain>
    </source>
</reference>
<dbReference type="EC" id="3.4.16.4" evidence="4"/>
<dbReference type="Pfam" id="PF02113">
    <property type="entry name" value="Peptidase_S13"/>
    <property type="match status" value="1"/>
</dbReference>
<dbReference type="NCBIfam" id="TIGR00666">
    <property type="entry name" value="PBP4"/>
    <property type="match status" value="1"/>
</dbReference>
<dbReference type="PROSITE" id="PS51318">
    <property type="entry name" value="TAT"/>
    <property type="match status" value="1"/>
</dbReference>
<dbReference type="AlphaFoldDB" id="A0A238KS71"/>
<evidence type="ECO:0000256" key="2">
    <source>
        <dbReference type="ARBA" id="ARBA00022801"/>
    </source>
</evidence>
<gene>
    <name evidence="4" type="primary">dacC</name>
    <name evidence="4" type="ORF">OCA8868_03302</name>
</gene>
<keyword evidence="5" id="KW-1185">Reference proteome</keyword>
<keyword evidence="4" id="KW-0645">Protease</keyword>
<sequence>MSVTYSRRAILGGLLSSAAGAALAEGPLTSLRPNARSGVATASAVNAPLETSPIPRIAPRVRATLEQIIASADLDGTVGVVLTDASTGEVIEQIDGDVSLPPASVTKAVTALYALDVLGGAFRFVTRLIATGPIEDGILHGDLILAGGGDPTLSADHLAELAEALKAAGVSEITGKFLCWRGALPYAEEIEPSQLDHLGYNPAVSGLNLNFNRVHFEWKRVNGSWQTTMDARTENRVPRVYMANVRIVDRGAPVFATDGPDSWTVARSALGNGGSRWMPVRQPALYAGDVFQTLAREAGVPLPAPEVVDDLPGGVEVAQHRSATLRVILRDMLLYSTNLTAEICGLAATQARFRTSLAIESSAAQMTRWLGETYGIEGRFVDHSGLSDVNRVSAADMVKVMQAVGADGPLRPILRRIPMRDAENDRIENFPNEVRAKTGTLNFVSSLAGYVETADGSDVVFAIIAANLERREQGKAAGDEVPAGSIEWNRRAKRLQQVLLQHWSLTHDDDRPFSQGVDIDAQLDASEANSGN</sequence>
<dbReference type="InterPro" id="IPR006311">
    <property type="entry name" value="TAT_signal"/>
</dbReference>
<protein>
    <submittedName>
        <fullName evidence="4">D-alanyl-D-alanine carboxypeptidase DacC</fullName>
        <ecNumber evidence="4">3.4.16.4</ecNumber>
    </submittedName>
</protein>
<evidence type="ECO:0000313" key="5">
    <source>
        <dbReference type="Proteomes" id="UP000203464"/>
    </source>
</evidence>
<comment type="similarity">
    <text evidence="1">Belongs to the peptidase S13 family.</text>
</comment>
<organism evidence="4 5">
    <name type="scientific">Octadecabacter ascidiaceicola</name>
    <dbReference type="NCBI Taxonomy" id="1655543"/>
    <lineage>
        <taxon>Bacteria</taxon>
        <taxon>Pseudomonadati</taxon>
        <taxon>Pseudomonadota</taxon>
        <taxon>Alphaproteobacteria</taxon>
        <taxon>Rhodobacterales</taxon>
        <taxon>Roseobacteraceae</taxon>
        <taxon>Octadecabacter</taxon>
    </lineage>
</organism>
<evidence type="ECO:0000256" key="1">
    <source>
        <dbReference type="ARBA" id="ARBA00006096"/>
    </source>
</evidence>
<feature type="chain" id="PRO_5012308485" evidence="3">
    <location>
        <begin position="25"/>
        <end position="532"/>
    </location>
</feature>
<dbReference type="InterPro" id="IPR000667">
    <property type="entry name" value="Peptidase_S13"/>
</dbReference>
<name>A0A238KS71_9RHOB</name>
<dbReference type="Gene3D" id="3.40.710.10">
    <property type="entry name" value="DD-peptidase/beta-lactamase superfamily"/>
    <property type="match status" value="2"/>
</dbReference>
<dbReference type="InterPro" id="IPR012338">
    <property type="entry name" value="Beta-lactam/transpept-like"/>
</dbReference>
<keyword evidence="2 4" id="KW-0378">Hydrolase</keyword>
<dbReference type="RefSeq" id="WP_093997639.1">
    <property type="nucleotide sequence ID" value="NZ_FXYD01000008.1"/>
</dbReference>
<dbReference type="SUPFAM" id="SSF56601">
    <property type="entry name" value="beta-lactamase/transpeptidase-like"/>
    <property type="match status" value="1"/>
</dbReference>
<dbReference type="Proteomes" id="UP000203464">
    <property type="component" value="Unassembled WGS sequence"/>
</dbReference>
<keyword evidence="3" id="KW-0732">Signal</keyword>
<dbReference type="PRINTS" id="PR00922">
    <property type="entry name" value="DADACBPTASE3"/>
</dbReference>